<evidence type="ECO:0000256" key="5">
    <source>
        <dbReference type="ARBA" id="ARBA00022801"/>
    </source>
</evidence>
<evidence type="ECO:0000256" key="2">
    <source>
        <dbReference type="ARBA" id="ARBA00022525"/>
    </source>
</evidence>
<keyword evidence="3" id="KW-0858">Xylan degradation</keyword>
<keyword evidence="6" id="KW-0119">Carbohydrate metabolism</keyword>
<evidence type="ECO:0000256" key="3">
    <source>
        <dbReference type="ARBA" id="ARBA00022651"/>
    </source>
</evidence>
<evidence type="ECO:0000256" key="4">
    <source>
        <dbReference type="ARBA" id="ARBA00022729"/>
    </source>
</evidence>
<keyword evidence="7" id="KW-0624">Polysaccharide degradation</keyword>
<feature type="compositionally biased region" description="Basic and acidic residues" evidence="8">
    <location>
        <begin position="18"/>
        <end position="33"/>
    </location>
</feature>
<dbReference type="EMBL" id="SRXW01000004">
    <property type="protein sequence ID" value="TGY87802.1"/>
    <property type="molecule type" value="Genomic_DNA"/>
</dbReference>
<dbReference type="GO" id="GO:0045493">
    <property type="term" value="P:xylan catabolic process"/>
    <property type="evidence" value="ECO:0007669"/>
    <property type="project" value="UniProtKB-KW"/>
</dbReference>
<dbReference type="PANTHER" id="PTHR38050:SF2">
    <property type="entry name" value="FERULOYL ESTERASE C-RELATED"/>
    <property type="match status" value="1"/>
</dbReference>
<keyword evidence="4" id="KW-0732">Signal</keyword>
<dbReference type="SUPFAM" id="SSF53474">
    <property type="entry name" value="alpha/beta-Hydrolases"/>
    <property type="match status" value="1"/>
</dbReference>
<comment type="caution">
    <text evidence="9">The sequence shown here is derived from an EMBL/GenBank/DDBJ whole genome shotgun (WGS) entry which is preliminary data.</text>
</comment>
<protein>
    <submittedName>
        <fullName evidence="9">Esterase</fullName>
    </submittedName>
</protein>
<feature type="region of interest" description="Disordered" evidence="8">
    <location>
        <begin position="8"/>
        <end position="40"/>
    </location>
</feature>
<dbReference type="GO" id="GO:0030600">
    <property type="term" value="F:feruloyl esterase activity"/>
    <property type="evidence" value="ECO:0007669"/>
    <property type="project" value="InterPro"/>
</dbReference>
<dbReference type="OrthoDB" id="9805640at2"/>
<dbReference type="PANTHER" id="PTHR38050">
    <property type="match status" value="1"/>
</dbReference>
<reference evidence="9 10" key="1">
    <citation type="journal article" date="2017" name="Int. J. Syst. Evol. Microbiol.">
        <title>Marinicauda algicola sp. nov., isolated from a marine red alga Rhodosorus marinus.</title>
        <authorList>
            <person name="Jeong S.E."/>
            <person name="Jeon S.H."/>
            <person name="Chun B.H."/>
            <person name="Kim D.W."/>
            <person name="Jeon C.O."/>
        </authorList>
    </citation>
    <scope>NUCLEOTIDE SEQUENCE [LARGE SCALE GENOMIC DNA]</scope>
    <source>
        <strain evidence="9 10">JCM 31718</strain>
    </source>
</reference>
<keyword evidence="10" id="KW-1185">Reference proteome</keyword>
<evidence type="ECO:0000256" key="6">
    <source>
        <dbReference type="ARBA" id="ARBA00023277"/>
    </source>
</evidence>
<sequence length="326" mass="34379">MACGLAALTGAAALSETGQERRRERPERERPARLETPASGLPLATLHVDGRERSFLIARPAGEPPRAGYPVIIGLHGGGPGDSESAAQVQSFHTMDLGEPALVVYPNGIDAQWNDGRGETFGRGGDLSADDIGFLSALIDHLVSREGADASRIYLTGASNGAMMTHRAGCELAAKLAAIAPVIGMMPEPIAAGCAPGAPLPVLMIVGEADPWMPYEGGTVAPFGRASGEVISAQQTIALWAEANRCAPEPAVEHDRPRAGRDGTRVRRESYSRCAAATHLLVVEGGGHGWPGSERAGRRAARILGPTSNQIDASTEIWNFFREQRR</sequence>
<dbReference type="AlphaFoldDB" id="A0A4S2GYE8"/>
<keyword evidence="5" id="KW-0378">Hydrolase</keyword>
<accession>A0A4S2GYE8</accession>
<gene>
    <name evidence="9" type="ORF">E5163_12820</name>
</gene>
<dbReference type="Gene3D" id="3.40.50.1820">
    <property type="entry name" value="alpha/beta hydrolase"/>
    <property type="match status" value="1"/>
</dbReference>
<proteinExistence type="predicted"/>
<evidence type="ECO:0000313" key="10">
    <source>
        <dbReference type="Proteomes" id="UP000308054"/>
    </source>
</evidence>
<comment type="subcellular location">
    <subcellularLocation>
        <location evidence="1">Secreted</location>
    </subcellularLocation>
</comment>
<organism evidence="9 10">
    <name type="scientific">Marinicauda algicola</name>
    <dbReference type="NCBI Taxonomy" id="2029849"/>
    <lineage>
        <taxon>Bacteria</taxon>
        <taxon>Pseudomonadati</taxon>
        <taxon>Pseudomonadota</taxon>
        <taxon>Alphaproteobacteria</taxon>
        <taxon>Maricaulales</taxon>
        <taxon>Maricaulaceae</taxon>
        <taxon>Marinicauda</taxon>
    </lineage>
</organism>
<dbReference type="GO" id="GO:0005576">
    <property type="term" value="C:extracellular region"/>
    <property type="evidence" value="ECO:0007669"/>
    <property type="project" value="UniProtKB-SubCell"/>
</dbReference>
<name>A0A4S2GYE8_9PROT</name>
<dbReference type="Proteomes" id="UP000308054">
    <property type="component" value="Unassembled WGS sequence"/>
</dbReference>
<evidence type="ECO:0000256" key="7">
    <source>
        <dbReference type="ARBA" id="ARBA00023326"/>
    </source>
</evidence>
<evidence type="ECO:0000256" key="1">
    <source>
        <dbReference type="ARBA" id="ARBA00004613"/>
    </source>
</evidence>
<evidence type="ECO:0000256" key="8">
    <source>
        <dbReference type="SAM" id="MobiDB-lite"/>
    </source>
</evidence>
<dbReference type="InterPro" id="IPR029058">
    <property type="entry name" value="AB_hydrolase_fold"/>
</dbReference>
<keyword evidence="2" id="KW-0964">Secreted</keyword>
<evidence type="ECO:0000313" key="9">
    <source>
        <dbReference type="EMBL" id="TGY87802.1"/>
    </source>
</evidence>
<dbReference type="RefSeq" id="WP_135996627.1">
    <property type="nucleotide sequence ID" value="NZ_CP071057.1"/>
</dbReference>
<dbReference type="InterPro" id="IPR043595">
    <property type="entry name" value="FaeB/C/D"/>
</dbReference>